<keyword evidence="2" id="KW-1188">Viral release from host cell</keyword>
<dbReference type="InterPro" id="IPR020991">
    <property type="entry name" value="Connector_podovirus"/>
</dbReference>
<dbReference type="Pfam" id="PF12236">
    <property type="entry name" value="Head-tail_con"/>
    <property type="match status" value="1"/>
</dbReference>
<dbReference type="Proteomes" id="UP000502260">
    <property type="component" value="Chromosome"/>
</dbReference>
<evidence type="ECO:0000256" key="1">
    <source>
        <dbReference type="ARBA" id="ARBA00004328"/>
    </source>
</evidence>
<accession>A0A6F8VE98</accession>
<organism evidence="4 5">
    <name type="scientific">Sulfurimicrobium lacus</name>
    <dbReference type="NCBI Taxonomy" id="2715678"/>
    <lineage>
        <taxon>Bacteria</taxon>
        <taxon>Pseudomonadati</taxon>
        <taxon>Pseudomonadota</taxon>
        <taxon>Betaproteobacteria</taxon>
        <taxon>Nitrosomonadales</taxon>
        <taxon>Sulfuricellaceae</taxon>
        <taxon>Sulfurimicrobium</taxon>
    </lineage>
</organism>
<keyword evidence="3" id="KW-0231">Viral genome packaging</keyword>
<proteinExistence type="predicted"/>
<name>A0A6F8VE98_9PROT</name>
<protein>
    <submittedName>
        <fullName evidence="4">Phage head-tail connector protein</fullName>
    </submittedName>
</protein>
<evidence type="ECO:0000313" key="5">
    <source>
        <dbReference type="Proteomes" id="UP000502260"/>
    </source>
</evidence>
<evidence type="ECO:0000256" key="3">
    <source>
        <dbReference type="ARBA" id="ARBA00023219"/>
    </source>
</evidence>
<evidence type="ECO:0000313" key="4">
    <source>
        <dbReference type="EMBL" id="BCB27049.1"/>
    </source>
</evidence>
<comment type="subcellular location">
    <subcellularLocation>
        <location evidence="1">Virion</location>
    </subcellularLocation>
</comment>
<sequence>MDELSKRKLLLSRWGQLQNERASWMPHWQDISDYLLPRSGRFFVQDRNRGEKRHNNIYDSTGTRALRVLAAGMMAGMTSPARPWFRLTTSDPQLDESAAVKTWLADVTRIMQMVFAKSNTYRALHSMYEELGAFGTASSIVLPDFDSVIHHYPLTTGEFAMATDHRGRVNTLFREFQMTVAQAVREFGRDNCSTAVQNLFDRGTLEAWISVTHAIEPRADRDQTKRDDRNMAWKSIYYESGGNEERILRESGFKDFPALCPRWATTGGDVYGNSPAMEALGDIKQLQHEQLRKAQGIDYKTNPPLQVPTSMKNREAETLPGGISYVDMTGPNGGIKTAFEVNIDLSHLLMDIQDVRERIKGSFYADLFLMLANNTNPSMTATEVAERHEEKLLMLGPVLERLHNEILDPLIEMAFSRMVEANIVPPAPEELQGRDLNVEFVSMLAQAQRAIATNSVDRFVGNLGAVANIKPEVLDKFDADRWADAYADMLGIDPELIVPGDKVALIRQQRAQAAQAQQQAAMLNQGADTAQKLGGVDTSKQSALTDVTRAFSGYT</sequence>
<gene>
    <name evidence="4" type="ORF">SKTS_19350</name>
</gene>
<dbReference type="RefSeq" id="WP_173063981.1">
    <property type="nucleotide sequence ID" value="NZ_AP022853.1"/>
</dbReference>
<reference evidence="5" key="1">
    <citation type="submission" date="2020-03" db="EMBL/GenBank/DDBJ databases">
        <title>Complete genome sequence of sulfur-oxidizing bacterium skT11.</title>
        <authorList>
            <person name="Kanda M."/>
            <person name="Kojima H."/>
            <person name="Fukui M."/>
        </authorList>
    </citation>
    <scope>NUCLEOTIDE SEQUENCE [LARGE SCALE GENOMIC DNA]</scope>
    <source>
        <strain evidence="5">skT11</strain>
    </source>
</reference>
<keyword evidence="5" id="KW-1185">Reference proteome</keyword>
<dbReference type="KEGG" id="slac:SKTS_19350"/>
<evidence type="ECO:0000256" key="2">
    <source>
        <dbReference type="ARBA" id="ARBA00022612"/>
    </source>
</evidence>
<dbReference type="AlphaFoldDB" id="A0A6F8VE98"/>
<dbReference type="EMBL" id="AP022853">
    <property type="protein sequence ID" value="BCB27049.1"/>
    <property type="molecule type" value="Genomic_DNA"/>
</dbReference>